<name>A0A1L6MV79_9BACT</name>
<dbReference type="EMBL" id="CP016908">
    <property type="protein sequence ID" value="APR99412.1"/>
    <property type="molecule type" value="Genomic_DNA"/>
</dbReference>
<keyword evidence="2" id="KW-1185">Reference proteome</keyword>
<dbReference type="Proteomes" id="UP000185544">
    <property type="component" value="Chromosome"/>
</dbReference>
<proteinExistence type="predicted"/>
<evidence type="ECO:0000313" key="2">
    <source>
        <dbReference type="Proteomes" id="UP000185544"/>
    </source>
</evidence>
<sequence length="64" mass="7221">MKGFFQQASQLPKTWSIVFHHNVGLTLAEIEGTLVARTSKVPLKMSPYSLEEHAIAIQKQKKLD</sequence>
<evidence type="ECO:0000313" key="1">
    <source>
        <dbReference type="EMBL" id="APR99412.1"/>
    </source>
</evidence>
<organism evidence="1 2">
    <name type="scientific">Pajaroellobacter abortibovis</name>
    <dbReference type="NCBI Taxonomy" id="1882918"/>
    <lineage>
        <taxon>Bacteria</taxon>
        <taxon>Pseudomonadati</taxon>
        <taxon>Myxococcota</taxon>
        <taxon>Polyangia</taxon>
        <taxon>Polyangiales</taxon>
        <taxon>Polyangiaceae</taxon>
    </lineage>
</organism>
<accession>A0A1L6MV79</accession>
<dbReference type="AlphaFoldDB" id="A0A1L6MV79"/>
<protein>
    <submittedName>
        <fullName evidence="1">Uncharacterized protein</fullName>
    </submittedName>
</protein>
<dbReference type="KEGG" id="pabo:BCY86_00990"/>
<reference evidence="1 2" key="1">
    <citation type="submission" date="2016-08" db="EMBL/GenBank/DDBJ databases">
        <title>Identification and validation of antigenic proteins from Pajaroellobacter abortibovis using de-novo genome sequence assembly and reverse vaccinology.</title>
        <authorList>
            <person name="Welly B.T."/>
            <person name="Miller M.R."/>
            <person name="Stott J.L."/>
            <person name="Blanchard M.T."/>
            <person name="Islas-Trejo A.D."/>
            <person name="O'Rourke S.M."/>
            <person name="Young A.E."/>
            <person name="Medrano J.F."/>
            <person name="Van Eenennaam A.L."/>
        </authorList>
    </citation>
    <scope>NUCLEOTIDE SEQUENCE [LARGE SCALE GENOMIC DNA]</scope>
    <source>
        <strain evidence="1 2">BTF92-0548A/99-0131</strain>
    </source>
</reference>
<gene>
    <name evidence="1" type="ORF">BCY86_00990</name>
</gene>